<evidence type="ECO:0000259" key="7">
    <source>
        <dbReference type="Pfam" id="PF00496"/>
    </source>
</evidence>
<evidence type="ECO:0000256" key="3">
    <source>
        <dbReference type="ARBA" id="ARBA00022448"/>
    </source>
</evidence>
<organism evidence="8 9">
    <name type="scientific">Acrocarpospora corrugata</name>
    <dbReference type="NCBI Taxonomy" id="35763"/>
    <lineage>
        <taxon>Bacteria</taxon>
        <taxon>Bacillati</taxon>
        <taxon>Actinomycetota</taxon>
        <taxon>Actinomycetes</taxon>
        <taxon>Streptosporangiales</taxon>
        <taxon>Streptosporangiaceae</taxon>
        <taxon>Acrocarpospora</taxon>
    </lineage>
</organism>
<dbReference type="GO" id="GO:0042597">
    <property type="term" value="C:periplasmic space"/>
    <property type="evidence" value="ECO:0007669"/>
    <property type="project" value="UniProtKB-ARBA"/>
</dbReference>
<dbReference type="EMBL" id="BLAD01000077">
    <property type="protein sequence ID" value="GES04142.1"/>
    <property type="molecule type" value="Genomic_DNA"/>
</dbReference>
<dbReference type="GO" id="GO:0043190">
    <property type="term" value="C:ATP-binding cassette (ABC) transporter complex"/>
    <property type="evidence" value="ECO:0007669"/>
    <property type="project" value="InterPro"/>
</dbReference>
<dbReference type="RefSeq" id="WP_155340257.1">
    <property type="nucleotide sequence ID" value="NZ_BAAABN010000025.1"/>
</dbReference>
<keyword evidence="9" id="KW-1185">Reference proteome</keyword>
<dbReference type="OrthoDB" id="9764591at2"/>
<feature type="domain" description="Solute-binding protein family 5" evidence="7">
    <location>
        <begin position="81"/>
        <end position="461"/>
    </location>
</feature>
<dbReference type="PANTHER" id="PTHR30290">
    <property type="entry name" value="PERIPLASMIC BINDING COMPONENT OF ABC TRANSPORTER"/>
    <property type="match status" value="1"/>
</dbReference>
<gene>
    <name evidence="8" type="ORF">Acor_62090</name>
</gene>
<comment type="subcellular location">
    <subcellularLocation>
        <location evidence="1">Cell envelope</location>
    </subcellularLocation>
</comment>
<evidence type="ECO:0000256" key="1">
    <source>
        <dbReference type="ARBA" id="ARBA00004196"/>
    </source>
</evidence>
<evidence type="ECO:0000256" key="5">
    <source>
        <dbReference type="SAM" id="Phobius"/>
    </source>
</evidence>
<dbReference type="Gene3D" id="3.10.105.10">
    <property type="entry name" value="Dipeptide-binding Protein, Domain 3"/>
    <property type="match status" value="1"/>
</dbReference>
<accession>A0A5M3W830</accession>
<dbReference type="Proteomes" id="UP000334990">
    <property type="component" value="Unassembled WGS sequence"/>
</dbReference>
<dbReference type="GO" id="GO:0015833">
    <property type="term" value="P:peptide transport"/>
    <property type="evidence" value="ECO:0007669"/>
    <property type="project" value="TreeGrafter"/>
</dbReference>
<dbReference type="PANTHER" id="PTHR30290:SF10">
    <property type="entry name" value="PERIPLASMIC OLIGOPEPTIDE-BINDING PROTEIN-RELATED"/>
    <property type="match status" value="1"/>
</dbReference>
<dbReference type="Pfam" id="PF00496">
    <property type="entry name" value="SBP_bac_5"/>
    <property type="match status" value="1"/>
</dbReference>
<evidence type="ECO:0000313" key="9">
    <source>
        <dbReference type="Proteomes" id="UP000334990"/>
    </source>
</evidence>
<feature type="transmembrane region" description="Helical" evidence="5">
    <location>
        <begin position="581"/>
        <end position="601"/>
    </location>
</feature>
<sequence length="613" mass="67469">MHHLVRRALSVAIAAGLLAAPAATALAQAPAPAQGKVTFTVGIQSDVDSTNPFTGIVVEAYESYALMYDYLVSSKPEDVSPMPSLAESYQEAPDKKSWTYKIRAGVKWSDGQPLTARDAAYTYNRVIKGDFEQTNYGNYVTNIERAEATDDTTLVLYVKKPTPIMERLAIPILPEHIWKDIDGTEVKSFANEPENGQPIVGSGPFRLVERRKGQFLRFEANKEYWRGAPKIDELVFRVFLNADAEAQALTRGEIDFAYDLQSNVYESLKNKPGITTRSSQYPGFNEIAFNNGAALADGTPIGDGHPALKDKQVRLAISQAIDRDVLVERVLQGHGSPADTFIPPMYPALHLDPATKQTFDPAKANQILDAAGYPKGADGVRAKDGKKLELRLFVREGAESEATGEFVKTWLKDIGIEVNVKVMSEDALTEIIGQGEYDMFEWGWVVEPDPDYQMSVFTCGKRSYKDGDSIFADLSDSFYCNPEYDKLYEQQAGETDPAKRAELAKRMQQMVYDDAAYAMTYYYNDMVAYRSDKWTGFVPQPAPDGSLLFQYGIHSYLTIEPVKATSPAAAAAAEDGGMSPALIAVVVGGLAVVAVAGVLVARRRRTADADERE</sequence>
<dbReference type="CDD" id="cd00995">
    <property type="entry name" value="PBP2_NikA_DppA_OppA_like"/>
    <property type="match status" value="1"/>
</dbReference>
<dbReference type="GO" id="GO:0030313">
    <property type="term" value="C:cell envelope"/>
    <property type="evidence" value="ECO:0007669"/>
    <property type="project" value="UniProtKB-SubCell"/>
</dbReference>
<evidence type="ECO:0000256" key="4">
    <source>
        <dbReference type="ARBA" id="ARBA00022729"/>
    </source>
</evidence>
<feature type="chain" id="PRO_5024319193" evidence="6">
    <location>
        <begin position="28"/>
        <end position="613"/>
    </location>
</feature>
<dbReference type="GO" id="GO:1904680">
    <property type="term" value="F:peptide transmembrane transporter activity"/>
    <property type="evidence" value="ECO:0007669"/>
    <property type="project" value="TreeGrafter"/>
</dbReference>
<comment type="similarity">
    <text evidence="2">Belongs to the bacterial solute-binding protein 5 family.</text>
</comment>
<dbReference type="AlphaFoldDB" id="A0A5M3W830"/>
<reference evidence="8 9" key="1">
    <citation type="submission" date="2019-10" db="EMBL/GenBank/DDBJ databases">
        <title>Whole genome shotgun sequence of Acrocarpospora corrugata NBRC 13972.</title>
        <authorList>
            <person name="Ichikawa N."/>
            <person name="Kimura A."/>
            <person name="Kitahashi Y."/>
            <person name="Komaki H."/>
            <person name="Oguchi A."/>
        </authorList>
    </citation>
    <scope>NUCLEOTIDE SEQUENCE [LARGE SCALE GENOMIC DNA]</scope>
    <source>
        <strain evidence="8 9">NBRC 13972</strain>
    </source>
</reference>
<comment type="caution">
    <text evidence="8">The sequence shown here is derived from an EMBL/GenBank/DDBJ whole genome shotgun (WGS) entry which is preliminary data.</text>
</comment>
<keyword evidence="5" id="KW-1133">Transmembrane helix</keyword>
<dbReference type="PIRSF" id="PIRSF002741">
    <property type="entry name" value="MppA"/>
    <property type="match status" value="1"/>
</dbReference>
<evidence type="ECO:0000256" key="2">
    <source>
        <dbReference type="ARBA" id="ARBA00005695"/>
    </source>
</evidence>
<dbReference type="Gene3D" id="3.40.190.10">
    <property type="entry name" value="Periplasmic binding protein-like II"/>
    <property type="match status" value="1"/>
</dbReference>
<dbReference type="InterPro" id="IPR039424">
    <property type="entry name" value="SBP_5"/>
</dbReference>
<dbReference type="InterPro" id="IPR030678">
    <property type="entry name" value="Peptide/Ni-bd"/>
</dbReference>
<keyword evidence="5" id="KW-0472">Membrane</keyword>
<keyword evidence="5" id="KW-0812">Transmembrane</keyword>
<proteinExistence type="inferred from homology"/>
<name>A0A5M3W830_9ACTN</name>
<feature type="signal peptide" evidence="6">
    <location>
        <begin position="1"/>
        <end position="27"/>
    </location>
</feature>
<keyword evidence="4 6" id="KW-0732">Signal</keyword>
<protein>
    <submittedName>
        <fullName evidence="8">Peptide ABC transporter substrate-binding protein</fullName>
    </submittedName>
</protein>
<evidence type="ECO:0000256" key="6">
    <source>
        <dbReference type="SAM" id="SignalP"/>
    </source>
</evidence>
<evidence type="ECO:0000313" key="8">
    <source>
        <dbReference type="EMBL" id="GES04142.1"/>
    </source>
</evidence>
<keyword evidence="3" id="KW-0813">Transport</keyword>
<dbReference type="SUPFAM" id="SSF53850">
    <property type="entry name" value="Periplasmic binding protein-like II"/>
    <property type="match status" value="1"/>
</dbReference>
<dbReference type="InterPro" id="IPR000914">
    <property type="entry name" value="SBP_5_dom"/>
</dbReference>